<feature type="region of interest" description="Disordered" evidence="3">
    <location>
        <begin position="195"/>
        <end position="257"/>
    </location>
</feature>
<comment type="caution">
    <text evidence="5">The sequence shown here is derived from an EMBL/GenBank/DDBJ whole genome shotgun (WGS) entry which is preliminary data.</text>
</comment>
<evidence type="ECO:0000256" key="2">
    <source>
        <dbReference type="ARBA" id="ARBA00023163"/>
    </source>
</evidence>
<feature type="compositionally biased region" description="Low complexity" evidence="3">
    <location>
        <begin position="243"/>
        <end position="257"/>
    </location>
</feature>
<dbReference type="EMBL" id="JAVRER010000018">
    <property type="protein sequence ID" value="MDT0416600.1"/>
    <property type="molecule type" value="Genomic_DNA"/>
</dbReference>
<feature type="domain" description="Putative zinc-finger" evidence="4">
    <location>
        <begin position="20"/>
        <end position="48"/>
    </location>
</feature>
<dbReference type="InterPro" id="IPR041916">
    <property type="entry name" value="Anti_sigma_zinc_sf"/>
</dbReference>
<accession>A0ABD5E5L3</accession>
<dbReference type="Gene3D" id="1.10.10.1320">
    <property type="entry name" value="Anti-sigma factor, zinc-finger domain"/>
    <property type="match status" value="1"/>
</dbReference>
<evidence type="ECO:0000256" key="1">
    <source>
        <dbReference type="ARBA" id="ARBA00023015"/>
    </source>
</evidence>
<proteinExistence type="predicted"/>
<dbReference type="Pfam" id="PF13490">
    <property type="entry name" value="zf-HC2"/>
    <property type="match status" value="1"/>
</dbReference>
<reference evidence="6" key="1">
    <citation type="submission" date="2023-07" db="EMBL/GenBank/DDBJ databases">
        <title>30 novel species of actinomycetes from the DSMZ collection.</title>
        <authorList>
            <person name="Nouioui I."/>
        </authorList>
    </citation>
    <scope>NUCLEOTIDE SEQUENCE [LARGE SCALE GENOMIC DNA]</scope>
    <source>
        <strain evidence="6">DSM 41982</strain>
    </source>
</reference>
<evidence type="ECO:0000313" key="5">
    <source>
        <dbReference type="EMBL" id="MDT0416600.1"/>
    </source>
</evidence>
<feature type="region of interest" description="Disordered" evidence="3">
    <location>
        <begin position="278"/>
        <end position="307"/>
    </location>
</feature>
<keyword evidence="1" id="KW-0805">Transcription regulation</keyword>
<evidence type="ECO:0000259" key="4">
    <source>
        <dbReference type="Pfam" id="PF13490"/>
    </source>
</evidence>
<feature type="compositionally biased region" description="Polar residues" evidence="3">
    <location>
        <begin position="207"/>
        <end position="220"/>
    </location>
</feature>
<gene>
    <name evidence="5" type="ORF">RM574_13995</name>
</gene>
<dbReference type="InterPro" id="IPR027383">
    <property type="entry name" value="Znf_put"/>
</dbReference>
<name>A0ABD5E5L3_9ACTN</name>
<feature type="region of interest" description="Disordered" evidence="3">
    <location>
        <begin position="81"/>
        <end position="135"/>
    </location>
</feature>
<dbReference type="RefSeq" id="WP_311677080.1">
    <property type="nucleotide sequence ID" value="NZ_JAVRER010000018.1"/>
</dbReference>
<keyword evidence="2" id="KW-0804">Transcription</keyword>
<organism evidence="5 6">
    <name type="scientific">Streptomyces evansiae</name>
    <dbReference type="NCBI Taxonomy" id="3075535"/>
    <lineage>
        <taxon>Bacteria</taxon>
        <taxon>Bacillati</taxon>
        <taxon>Actinomycetota</taxon>
        <taxon>Actinomycetes</taxon>
        <taxon>Kitasatosporales</taxon>
        <taxon>Streptomycetaceae</taxon>
        <taxon>Streptomyces</taxon>
    </lineage>
</organism>
<feature type="compositionally biased region" description="Low complexity" evidence="3">
    <location>
        <begin position="119"/>
        <end position="135"/>
    </location>
</feature>
<evidence type="ECO:0000256" key="3">
    <source>
        <dbReference type="SAM" id="MobiDB-lite"/>
    </source>
</evidence>
<dbReference type="AlphaFoldDB" id="A0ABD5E5L3"/>
<evidence type="ECO:0000313" key="6">
    <source>
        <dbReference type="Proteomes" id="UP001183607"/>
    </source>
</evidence>
<sequence length="307" mass="30732">MSGSRPPAARRCLSEQHLGDRLAAFVDGELDHDARERVLSHLATCPRCKADADEQRRLKTAFAQAAAPALPPALLERLQGLPGGPHHGHDLGPEQGPGGLAPFASGRGAGFGIPPRPARSPGAAGRPGSPAGRAAVAALTRPALAPVLSPVAPFPVHSPPQSESARTSSRGRRFAYAAAGAVSLAALALGGVSSGAPTGGVPEARGSSVTPQRAPSTTGQPAEATRRRAPGLLGSRSGGSGTRSGPARPLLLSAPLLPGTPVLPVAAPYSAFALSPAGGGLPSPLLARTAEKNPLPRPSPQRPAADD</sequence>
<protein>
    <submittedName>
        <fullName evidence="5">Zf-HC2 domain-containing protein</fullName>
    </submittedName>
</protein>
<dbReference type="Proteomes" id="UP001183607">
    <property type="component" value="Unassembled WGS sequence"/>
</dbReference>